<dbReference type="InterPro" id="IPR013087">
    <property type="entry name" value="Znf_C2H2_type"/>
</dbReference>
<dbReference type="AlphaFoldDB" id="A0A1I8AKD3"/>
<name>A0A1I8AKD3_9BILA</name>
<dbReference type="PANTHER" id="PTHR24388">
    <property type="entry name" value="ZINC FINGER PROTEIN"/>
    <property type="match status" value="1"/>
</dbReference>
<dbReference type="GO" id="GO:0000978">
    <property type="term" value="F:RNA polymerase II cis-regulatory region sequence-specific DNA binding"/>
    <property type="evidence" value="ECO:0007669"/>
    <property type="project" value="TreeGrafter"/>
</dbReference>
<keyword evidence="2" id="KW-0479">Metal-binding</keyword>
<accession>A0A1I8AKD3</accession>
<feature type="domain" description="C2H2-type" evidence="8">
    <location>
        <begin position="205"/>
        <end position="233"/>
    </location>
</feature>
<dbReference type="Pfam" id="PF00096">
    <property type="entry name" value="zf-C2H2"/>
    <property type="match status" value="1"/>
</dbReference>
<organism evidence="9 10">
    <name type="scientific">Steinernema glaseri</name>
    <dbReference type="NCBI Taxonomy" id="37863"/>
    <lineage>
        <taxon>Eukaryota</taxon>
        <taxon>Metazoa</taxon>
        <taxon>Ecdysozoa</taxon>
        <taxon>Nematoda</taxon>
        <taxon>Chromadorea</taxon>
        <taxon>Rhabditida</taxon>
        <taxon>Tylenchina</taxon>
        <taxon>Panagrolaimomorpha</taxon>
        <taxon>Strongyloidoidea</taxon>
        <taxon>Steinernematidae</taxon>
        <taxon>Steinernema</taxon>
    </lineage>
</organism>
<dbReference type="WBParaSite" id="L893_g6683.t1">
    <property type="protein sequence ID" value="L893_g6683.t1"/>
    <property type="gene ID" value="L893_g6683"/>
</dbReference>
<dbReference type="PANTHER" id="PTHR24388:SF54">
    <property type="entry name" value="PROTEIN ESCARGOT"/>
    <property type="match status" value="1"/>
</dbReference>
<dbReference type="Proteomes" id="UP000095287">
    <property type="component" value="Unplaced"/>
</dbReference>
<dbReference type="SMART" id="SM00355">
    <property type="entry name" value="ZnF_C2H2"/>
    <property type="match status" value="4"/>
</dbReference>
<keyword evidence="6" id="KW-0539">Nucleus</keyword>
<protein>
    <submittedName>
        <fullName evidence="10">C2H2-type domain-containing protein</fullName>
    </submittedName>
</protein>
<evidence type="ECO:0000256" key="5">
    <source>
        <dbReference type="ARBA" id="ARBA00022833"/>
    </source>
</evidence>
<keyword evidence="9" id="KW-1185">Reference proteome</keyword>
<dbReference type="Gene3D" id="3.30.160.60">
    <property type="entry name" value="Classic Zinc Finger"/>
    <property type="match status" value="3"/>
</dbReference>
<keyword evidence="5" id="KW-0862">Zinc</keyword>
<reference evidence="10" key="1">
    <citation type="submission" date="2016-11" db="UniProtKB">
        <authorList>
            <consortium name="WormBaseParasite"/>
        </authorList>
    </citation>
    <scope>IDENTIFICATION</scope>
</reference>
<evidence type="ECO:0000256" key="7">
    <source>
        <dbReference type="PROSITE-ProRule" id="PRU00042"/>
    </source>
</evidence>
<evidence type="ECO:0000259" key="8">
    <source>
        <dbReference type="PROSITE" id="PS50157"/>
    </source>
</evidence>
<evidence type="ECO:0000256" key="4">
    <source>
        <dbReference type="ARBA" id="ARBA00022771"/>
    </source>
</evidence>
<feature type="domain" description="C2H2-type" evidence="8">
    <location>
        <begin position="175"/>
        <end position="203"/>
    </location>
</feature>
<dbReference type="GO" id="GO:0000981">
    <property type="term" value="F:DNA-binding transcription factor activity, RNA polymerase II-specific"/>
    <property type="evidence" value="ECO:0007669"/>
    <property type="project" value="TreeGrafter"/>
</dbReference>
<evidence type="ECO:0000313" key="10">
    <source>
        <dbReference type="WBParaSite" id="L893_g6683.t1"/>
    </source>
</evidence>
<proteinExistence type="predicted"/>
<dbReference type="PROSITE" id="PS50157">
    <property type="entry name" value="ZINC_FINGER_C2H2_2"/>
    <property type="match status" value="3"/>
</dbReference>
<evidence type="ECO:0000256" key="6">
    <source>
        <dbReference type="ARBA" id="ARBA00023242"/>
    </source>
</evidence>
<sequence>MHQGAEEMSSEALLHFMSALEALRFAFSQIDRQSDIQKALEAILCLVESIKTTVKERDEPGDIDSLLQEESSRAVAQEAEELIHERLGSGWCTDSQLSWIDNASGDLVTALYDQVLAEESEASTSAPVEEATKDRPYECAECGFSTRSRTGFWRHAKKTGHRTRAERSPPEKRVFRCDLCFLQCSQKSNLTRHYRRCHGTDERNFACEQCPKRFKEQEALKTHVHVVHGKGEKLHKCDFCKGEKHFTSTSNLLRHIRTVHLEVRTSRSSSSRPQ</sequence>
<comment type="subcellular location">
    <subcellularLocation>
        <location evidence="1">Nucleus</location>
    </subcellularLocation>
</comment>
<dbReference type="SUPFAM" id="SSF57667">
    <property type="entry name" value="beta-beta-alpha zinc fingers"/>
    <property type="match status" value="1"/>
</dbReference>
<dbReference type="InterPro" id="IPR036236">
    <property type="entry name" value="Znf_C2H2_sf"/>
</dbReference>
<evidence type="ECO:0000256" key="3">
    <source>
        <dbReference type="ARBA" id="ARBA00022737"/>
    </source>
</evidence>
<keyword evidence="3" id="KW-0677">Repeat</keyword>
<evidence type="ECO:0000256" key="1">
    <source>
        <dbReference type="ARBA" id="ARBA00004123"/>
    </source>
</evidence>
<evidence type="ECO:0000256" key="2">
    <source>
        <dbReference type="ARBA" id="ARBA00022723"/>
    </source>
</evidence>
<dbReference type="InterPro" id="IPR050527">
    <property type="entry name" value="Snail/Krueppel_Znf"/>
</dbReference>
<feature type="domain" description="C2H2-type" evidence="8">
    <location>
        <begin position="235"/>
        <end position="265"/>
    </location>
</feature>
<dbReference type="GO" id="GO:0005634">
    <property type="term" value="C:nucleus"/>
    <property type="evidence" value="ECO:0007669"/>
    <property type="project" value="UniProtKB-SubCell"/>
</dbReference>
<dbReference type="PROSITE" id="PS00028">
    <property type="entry name" value="ZINC_FINGER_C2H2_1"/>
    <property type="match status" value="2"/>
</dbReference>
<keyword evidence="4 7" id="KW-0863">Zinc-finger</keyword>
<dbReference type="GO" id="GO:0008270">
    <property type="term" value="F:zinc ion binding"/>
    <property type="evidence" value="ECO:0007669"/>
    <property type="project" value="UniProtKB-KW"/>
</dbReference>
<evidence type="ECO:0000313" key="9">
    <source>
        <dbReference type="Proteomes" id="UP000095287"/>
    </source>
</evidence>